<dbReference type="EMBL" id="FAXC01000226">
    <property type="protein sequence ID" value="CUV09359.1"/>
    <property type="molecule type" value="Genomic_DNA"/>
</dbReference>
<dbReference type="GO" id="GO:0000166">
    <property type="term" value="F:nucleotide binding"/>
    <property type="evidence" value="ECO:0007669"/>
    <property type="project" value="UniProtKB-KW"/>
</dbReference>
<dbReference type="Gene3D" id="3.20.20.220">
    <property type="match status" value="1"/>
</dbReference>
<dbReference type="AlphaFoldDB" id="A0A160VH20"/>
<dbReference type="GO" id="GO:0004657">
    <property type="term" value="F:proline dehydrogenase activity"/>
    <property type="evidence" value="ECO:0007669"/>
    <property type="project" value="UniProtKB-EC"/>
</dbReference>
<keyword evidence="4" id="KW-0285">Flavoprotein</keyword>
<dbReference type="UniPathway" id="UPA00261">
    <property type="reaction ID" value="UER00373"/>
</dbReference>
<dbReference type="GO" id="GO:0010133">
    <property type="term" value="P:L-proline catabolic process to L-glutamate"/>
    <property type="evidence" value="ECO:0007669"/>
    <property type="project" value="UniProtKB-UniPathway"/>
</dbReference>
<keyword evidence="8" id="KW-0642">Proline metabolism</keyword>
<accession>A0A160VH20</accession>
<dbReference type="Pfam" id="PF01619">
    <property type="entry name" value="Pro_dh"/>
    <property type="match status" value="1"/>
</dbReference>
<evidence type="ECO:0000256" key="10">
    <source>
        <dbReference type="SAM" id="Coils"/>
    </source>
</evidence>
<evidence type="ECO:0000256" key="3">
    <source>
        <dbReference type="ARBA" id="ARBA00012695"/>
    </source>
</evidence>
<evidence type="ECO:0000256" key="6">
    <source>
        <dbReference type="ARBA" id="ARBA00022827"/>
    </source>
</evidence>
<gene>
    <name evidence="12" type="ORF">MGWOODY_Mmi365</name>
</gene>
<feature type="coiled-coil region" evidence="10">
    <location>
        <begin position="55"/>
        <end position="85"/>
    </location>
</feature>
<dbReference type="InterPro" id="IPR002872">
    <property type="entry name" value="Proline_DH_dom"/>
</dbReference>
<reference evidence="12" key="1">
    <citation type="submission" date="2015-10" db="EMBL/GenBank/DDBJ databases">
        <authorList>
            <person name="Gilbert D.G."/>
        </authorList>
    </citation>
    <scope>NUCLEOTIDE SEQUENCE</scope>
</reference>
<evidence type="ECO:0000256" key="1">
    <source>
        <dbReference type="ARBA" id="ARBA00001974"/>
    </source>
</evidence>
<evidence type="ECO:0000256" key="7">
    <source>
        <dbReference type="ARBA" id="ARBA00023002"/>
    </source>
</evidence>
<proteinExistence type="predicted"/>
<comment type="catalytic activity">
    <reaction evidence="9">
        <text>L-proline + a quinone = (S)-1-pyrroline-5-carboxylate + a quinol + H(+)</text>
        <dbReference type="Rhea" id="RHEA:23784"/>
        <dbReference type="ChEBI" id="CHEBI:15378"/>
        <dbReference type="ChEBI" id="CHEBI:17388"/>
        <dbReference type="ChEBI" id="CHEBI:24646"/>
        <dbReference type="ChEBI" id="CHEBI:60039"/>
        <dbReference type="ChEBI" id="CHEBI:132124"/>
        <dbReference type="EC" id="1.5.5.2"/>
    </reaction>
</comment>
<dbReference type="InterPro" id="IPR015659">
    <property type="entry name" value="Proline_oxidase"/>
</dbReference>
<evidence type="ECO:0000256" key="8">
    <source>
        <dbReference type="ARBA" id="ARBA00023062"/>
    </source>
</evidence>
<sequence length="298" mass="34145">MNLLNPIIKATLPLVPKPIVRRIAKPYIAGETLPELVSVVQELNHDRFIVATSILGEFVTEVKDAEEAVQQYQEVLTEIKDLKLESNIHIKLSHFGLKLDKEVCYNNLINILKTAADCGNFVRIDMEDSTCTDDTLAIYKRAREKFENVGVVIQACMKRSNEDIDSLKAMKANVRICKGIYIEPPEIAYNDREIVRQNYSTLLKDLLGAGCYVGIATHDKWLVDDAFQIIEELALDHTQYEFQMLYGVDPQLRQMIRDAGHRMRVAVPFGPSWYPYSIRRLRKNPTVARYVLQALFKK</sequence>
<keyword evidence="6" id="KW-0274">FAD</keyword>
<dbReference type="InterPro" id="IPR008219">
    <property type="entry name" value="PRODH_bac_arc"/>
</dbReference>
<dbReference type="PIRSF" id="PIRSF000196">
    <property type="entry name" value="Pro_dehydrog"/>
    <property type="match status" value="1"/>
</dbReference>
<dbReference type="SUPFAM" id="SSF51730">
    <property type="entry name" value="FAD-linked oxidoreductase"/>
    <property type="match status" value="1"/>
</dbReference>
<evidence type="ECO:0000256" key="9">
    <source>
        <dbReference type="ARBA" id="ARBA00048779"/>
    </source>
</evidence>
<comment type="cofactor">
    <cofactor evidence="1">
        <name>FAD</name>
        <dbReference type="ChEBI" id="CHEBI:57692"/>
    </cofactor>
</comment>
<evidence type="ECO:0000256" key="2">
    <source>
        <dbReference type="ARBA" id="ARBA00004739"/>
    </source>
</evidence>
<keyword evidence="7 12" id="KW-0560">Oxidoreductase</keyword>
<dbReference type="PANTHER" id="PTHR13914">
    <property type="entry name" value="PROLINE OXIDASE"/>
    <property type="match status" value="1"/>
</dbReference>
<feature type="domain" description="Proline dehydrogenase" evidence="11">
    <location>
        <begin position="40"/>
        <end position="285"/>
    </location>
</feature>
<dbReference type="PANTHER" id="PTHR13914:SF0">
    <property type="entry name" value="PROLINE DEHYDROGENASE 1, MITOCHONDRIAL"/>
    <property type="match status" value="1"/>
</dbReference>
<organism evidence="12">
    <name type="scientific">hydrothermal vent metagenome</name>
    <dbReference type="NCBI Taxonomy" id="652676"/>
    <lineage>
        <taxon>unclassified sequences</taxon>
        <taxon>metagenomes</taxon>
        <taxon>ecological metagenomes</taxon>
    </lineage>
</organism>
<name>A0A160VH20_9ZZZZ</name>
<evidence type="ECO:0000313" key="12">
    <source>
        <dbReference type="EMBL" id="CUV09359.1"/>
    </source>
</evidence>
<evidence type="ECO:0000256" key="5">
    <source>
        <dbReference type="ARBA" id="ARBA00022741"/>
    </source>
</evidence>
<dbReference type="EC" id="1.5.5.2" evidence="3"/>
<protein>
    <recommendedName>
        <fullName evidence="3">proline dehydrogenase</fullName>
        <ecNumber evidence="3">1.5.5.2</ecNumber>
    </recommendedName>
</protein>
<comment type="pathway">
    <text evidence="2">Amino-acid degradation; L-proline degradation into L-glutamate; L-glutamate from L-proline: step 1/2.</text>
</comment>
<evidence type="ECO:0000259" key="11">
    <source>
        <dbReference type="Pfam" id="PF01619"/>
    </source>
</evidence>
<keyword evidence="5" id="KW-0547">Nucleotide-binding</keyword>
<evidence type="ECO:0000256" key="4">
    <source>
        <dbReference type="ARBA" id="ARBA00022630"/>
    </source>
</evidence>
<dbReference type="InterPro" id="IPR029041">
    <property type="entry name" value="FAD-linked_oxidoreductase-like"/>
</dbReference>
<keyword evidence="10" id="KW-0175">Coiled coil</keyword>